<feature type="domain" description="Peptidoglycan binding-like" evidence="3">
    <location>
        <begin position="157"/>
        <end position="208"/>
    </location>
</feature>
<sequence>MNKKIFLTCLAAGILVFLLPAREVKAAENQTTEDYYYQLLINGEYPYNTAANAGTGVPVPAGGWEQMVAMANQQLTQAVARQQSLEAARQNLDVQLQAASQAVVQAQAALTAAQQAYAAALQAAAYSQQAALLNQQAALSNQGTAGVPLTAPALTADTILQVQNLLNFYGSSCSPTGVYDAQTQAALFQFQTKYGLAADGTINAQVLQLFGLG</sequence>
<dbReference type="GeneID" id="93302092"/>
<keyword evidence="2" id="KW-0732">Signal</keyword>
<evidence type="ECO:0000313" key="4">
    <source>
        <dbReference type="EMBL" id="ODM09767.1"/>
    </source>
</evidence>
<organism evidence="4 5">
    <name type="scientific">Eisenbergiella tayi</name>
    <dbReference type="NCBI Taxonomy" id="1432052"/>
    <lineage>
        <taxon>Bacteria</taxon>
        <taxon>Bacillati</taxon>
        <taxon>Bacillota</taxon>
        <taxon>Clostridia</taxon>
        <taxon>Lachnospirales</taxon>
        <taxon>Lachnospiraceae</taxon>
        <taxon>Eisenbergiella</taxon>
    </lineage>
</organism>
<protein>
    <submittedName>
        <fullName evidence="4">Putative peptidoglycan binding domain protein</fullName>
    </submittedName>
</protein>
<dbReference type="Gene3D" id="1.10.101.10">
    <property type="entry name" value="PGBD-like superfamily/PGBD"/>
    <property type="match status" value="1"/>
</dbReference>
<keyword evidence="1" id="KW-0175">Coiled coil</keyword>
<feature type="coiled-coil region" evidence="1">
    <location>
        <begin position="82"/>
        <end position="116"/>
    </location>
</feature>
<dbReference type="RefSeq" id="WP_069158214.1">
    <property type="nucleotide sequence ID" value="NZ_DBFYTC010000150.1"/>
</dbReference>
<dbReference type="Pfam" id="PF01471">
    <property type="entry name" value="PG_binding_1"/>
    <property type="match status" value="1"/>
</dbReference>
<reference evidence="4 5" key="1">
    <citation type="submission" date="2016-07" db="EMBL/GenBank/DDBJ databases">
        <title>Characterization of isolates of Eisenbergiella tayi derived from blood cultures, using whole genome sequencing.</title>
        <authorList>
            <person name="Burdz T."/>
            <person name="Wiebe D."/>
            <person name="Huynh C."/>
            <person name="Bernard K."/>
        </authorList>
    </citation>
    <scope>NUCLEOTIDE SEQUENCE [LARGE SCALE GENOMIC DNA]</scope>
    <source>
        <strain evidence="4 5">NML 120489</strain>
    </source>
</reference>
<dbReference type="EMBL" id="MCGI01000004">
    <property type="protein sequence ID" value="ODM09767.1"/>
    <property type="molecule type" value="Genomic_DNA"/>
</dbReference>
<proteinExistence type="predicted"/>
<accession>A0A1E3AM07</accession>
<evidence type="ECO:0000256" key="2">
    <source>
        <dbReference type="SAM" id="SignalP"/>
    </source>
</evidence>
<dbReference type="Proteomes" id="UP000095003">
    <property type="component" value="Unassembled WGS sequence"/>
</dbReference>
<comment type="caution">
    <text evidence="4">The sequence shown here is derived from an EMBL/GenBank/DDBJ whole genome shotgun (WGS) entry which is preliminary data.</text>
</comment>
<dbReference type="SUPFAM" id="SSF47090">
    <property type="entry name" value="PGBD-like"/>
    <property type="match status" value="1"/>
</dbReference>
<evidence type="ECO:0000259" key="3">
    <source>
        <dbReference type="Pfam" id="PF01471"/>
    </source>
</evidence>
<dbReference type="AlphaFoldDB" id="A0A1E3AM07"/>
<dbReference type="PATRIC" id="fig|1432052.3.peg.4582"/>
<evidence type="ECO:0000313" key="5">
    <source>
        <dbReference type="Proteomes" id="UP000095003"/>
    </source>
</evidence>
<feature type="chain" id="PRO_5009123018" evidence="2">
    <location>
        <begin position="27"/>
        <end position="213"/>
    </location>
</feature>
<dbReference type="InterPro" id="IPR002477">
    <property type="entry name" value="Peptidoglycan-bd-like"/>
</dbReference>
<name>A0A1E3AM07_9FIRM</name>
<evidence type="ECO:0000256" key="1">
    <source>
        <dbReference type="SAM" id="Coils"/>
    </source>
</evidence>
<dbReference type="InterPro" id="IPR036365">
    <property type="entry name" value="PGBD-like_sf"/>
</dbReference>
<feature type="signal peptide" evidence="2">
    <location>
        <begin position="1"/>
        <end position="26"/>
    </location>
</feature>
<dbReference type="InterPro" id="IPR036366">
    <property type="entry name" value="PGBDSf"/>
</dbReference>
<gene>
    <name evidence="4" type="ORF">BEH84_04135</name>
</gene>